<dbReference type="Proteomes" id="UP001515683">
    <property type="component" value="Unassembled WGS sequence"/>
</dbReference>
<keyword evidence="2" id="KW-1185">Reference proteome</keyword>
<evidence type="ECO:0000313" key="2">
    <source>
        <dbReference type="Proteomes" id="UP001515683"/>
    </source>
</evidence>
<reference evidence="1 2" key="1">
    <citation type="journal article" date="2019" name="bioRxiv">
        <title>Bacteria contribute to plant secondary compound degradation in a generalist herbivore system.</title>
        <authorList>
            <person name="Francoeur C.B."/>
            <person name="Khadempour L."/>
            <person name="Moreira-Soto R.D."/>
            <person name="Gotting K."/>
            <person name="Book A.J."/>
            <person name="Pinto-Tomas A.A."/>
            <person name="Keefover-Ring K."/>
            <person name="Currie C.R."/>
        </authorList>
    </citation>
    <scope>NUCLEOTIDE SEQUENCE [LARGE SCALE GENOMIC DNA]</scope>
    <source>
        <strain evidence="1">Acro-835</strain>
    </source>
</reference>
<dbReference type="EMBL" id="VWXF01000002">
    <property type="protein sequence ID" value="NIF21363.1"/>
    <property type="molecule type" value="Genomic_DNA"/>
</dbReference>
<comment type="caution">
    <text evidence="1">The sequence shown here is derived from an EMBL/GenBank/DDBJ whole genome shotgun (WGS) entry which is preliminary data.</text>
</comment>
<gene>
    <name evidence="1" type="ORF">F3J40_07085</name>
</gene>
<proteinExistence type="predicted"/>
<protein>
    <submittedName>
        <fullName evidence="1">Uncharacterized protein</fullName>
    </submittedName>
</protein>
<evidence type="ECO:0000313" key="1">
    <source>
        <dbReference type="EMBL" id="NIF21363.1"/>
    </source>
</evidence>
<sequence length="237" mass="27403">MKKLEHENFVFECAVKTLEDIYGSFSRDLSQTDRPDAAIVLKNFQPQKSIGIEITSCDSFENKLYFNDRKFSKEIESQRIDDCLNGISSTRPLKKDSIAFPRNYIYKSIHDKSSKYKGYKKSKKYNEVILLVTSDFLDGAYPHFLTYIAPWTNYLLSNLKFPFDKVIFVCLATYENYVIYDKKKPTARHPEIDPDKELGATQTHTGMLRSGVEHNLGSLMNAEPIIKPRKSTSRKNK</sequence>
<name>A0ABX0RB82_9GAMM</name>
<dbReference type="RefSeq" id="WP_167013265.1">
    <property type="nucleotide sequence ID" value="NZ_VWXF01000002.1"/>
</dbReference>
<organism evidence="1 2">
    <name type="scientific">Candidatus Pantoea multigeneris</name>
    <dbReference type="NCBI Taxonomy" id="2608357"/>
    <lineage>
        <taxon>Bacteria</taxon>
        <taxon>Pseudomonadati</taxon>
        <taxon>Pseudomonadota</taxon>
        <taxon>Gammaproteobacteria</taxon>
        <taxon>Enterobacterales</taxon>
        <taxon>Erwiniaceae</taxon>
        <taxon>Pantoea</taxon>
    </lineage>
</organism>
<accession>A0ABX0RB82</accession>